<proteinExistence type="predicted"/>
<protein>
    <submittedName>
        <fullName evidence="1">Uncharacterized protein</fullName>
    </submittedName>
</protein>
<accession>A0A4Z1K5T1</accession>
<name>A0A4Z1K5T1_9HELO</name>
<comment type="caution">
    <text evidence="1">The sequence shown here is derived from an EMBL/GenBank/DDBJ whole genome shotgun (WGS) entry which is preliminary data.</text>
</comment>
<sequence>MFQIFTFNIRWIPPGFLEKSGLNPMSNLKGPPLIGSKTTIVKNNAVLVIFVNKETHALATDAIRHTVKEGALAGTNDFVGPPSDASWKAWLDLVPLSLIQISHEETVIAKEDPEHSVEVDEDGYMGSLVFIMSCTIIASMQSGNPLFALETLFFIVSNGSVMARESHAQRQTERVCVDFDNLEAWNLERGVGLSPVLIGPEWKHQQKY</sequence>
<dbReference type="Proteomes" id="UP000297229">
    <property type="component" value="Unassembled WGS sequence"/>
</dbReference>
<organism evidence="1 2">
    <name type="scientific">Botrytis elliptica</name>
    <dbReference type="NCBI Taxonomy" id="278938"/>
    <lineage>
        <taxon>Eukaryota</taxon>
        <taxon>Fungi</taxon>
        <taxon>Dikarya</taxon>
        <taxon>Ascomycota</taxon>
        <taxon>Pezizomycotina</taxon>
        <taxon>Leotiomycetes</taxon>
        <taxon>Helotiales</taxon>
        <taxon>Sclerotiniaceae</taxon>
        <taxon>Botrytis</taxon>
    </lineage>
</organism>
<evidence type="ECO:0000313" key="2">
    <source>
        <dbReference type="Proteomes" id="UP000297229"/>
    </source>
</evidence>
<dbReference type="AlphaFoldDB" id="A0A4Z1K5T1"/>
<gene>
    <name evidence="1" type="ORF">BELL_0142g00120</name>
</gene>
<evidence type="ECO:0000313" key="1">
    <source>
        <dbReference type="EMBL" id="TGO76687.1"/>
    </source>
</evidence>
<dbReference type="EMBL" id="PQXM01000141">
    <property type="protein sequence ID" value="TGO76687.1"/>
    <property type="molecule type" value="Genomic_DNA"/>
</dbReference>
<keyword evidence="2" id="KW-1185">Reference proteome</keyword>
<reference evidence="1 2" key="1">
    <citation type="submission" date="2017-12" db="EMBL/GenBank/DDBJ databases">
        <title>Comparative genomics of Botrytis spp.</title>
        <authorList>
            <person name="Valero-Jimenez C.A."/>
            <person name="Tapia P."/>
            <person name="Veloso J."/>
            <person name="Silva-Moreno E."/>
            <person name="Staats M."/>
            <person name="Valdes J.H."/>
            <person name="Van Kan J.A.L."/>
        </authorList>
    </citation>
    <scope>NUCLEOTIDE SEQUENCE [LARGE SCALE GENOMIC DNA]</scope>
    <source>
        <strain evidence="1 2">Be9601</strain>
    </source>
</reference>